<dbReference type="KEGG" id="abat:CFX1CAM_0890"/>
<dbReference type="AlphaFoldDB" id="A0A1Y6K2Q0"/>
<dbReference type="Proteomes" id="UP000195514">
    <property type="component" value="Chromosome I"/>
</dbReference>
<reference evidence="4" key="1">
    <citation type="submission" date="2017-05" db="EMBL/GenBank/DDBJ databases">
        <authorList>
            <person name="Kirkegaard R."/>
            <person name="Mcilroy J S."/>
        </authorList>
    </citation>
    <scope>NUCLEOTIDE SEQUENCE [LARGE SCALE GENOMIC DNA]</scope>
</reference>
<accession>A0A1Y6K2Q0</accession>
<sequence>MKKLILKFVLLSDACFSRGDGTAGEVDIEVEHDQYGLPYLNGRALKGLLHEEAAELVHALSLAGSTSQNWNQIANRVFGEPGSSQETQGLVRFGNATLPPHFRQKIIDNKLNAHDVLIGLTSTRTQTANDDTGAPKPETLRMMRIIPRGTPFQAELICDDGIEEMDLAFLSACVKALRRAGSNKTRGMGKIWTSFDHFKKFEEAI</sequence>
<evidence type="ECO:0000313" key="4">
    <source>
        <dbReference type="Proteomes" id="UP000195514"/>
    </source>
</evidence>
<evidence type="ECO:0000259" key="2">
    <source>
        <dbReference type="Pfam" id="PF03787"/>
    </source>
</evidence>
<name>A0A1Y6K2Q0_9CHLR</name>
<dbReference type="PANTHER" id="PTHR35579">
    <property type="entry name" value="CRISPR SYSTEM CMS ENDORIBONUCLEASE CSM3"/>
    <property type="match status" value="1"/>
</dbReference>
<dbReference type="InterPro" id="IPR052216">
    <property type="entry name" value="CRISPR_Csm3_endoribonuclease"/>
</dbReference>
<proteinExistence type="predicted"/>
<dbReference type="CDD" id="cd09726">
    <property type="entry name" value="RAMP_I_III"/>
    <property type="match status" value="1"/>
</dbReference>
<dbReference type="RefSeq" id="WP_087861859.1">
    <property type="nucleotide sequence ID" value="NZ_LT859958.1"/>
</dbReference>
<dbReference type="OrthoDB" id="163151at2"/>
<dbReference type="InterPro" id="IPR005537">
    <property type="entry name" value="RAMP_III_fam"/>
</dbReference>
<dbReference type="PANTHER" id="PTHR35579:SF3">
    <property type="entry name" value="CRISPR SYSTEM CMS ENDORIBONUCLEASE CSM3"/>
    <property type="match status" value="1"/>
</dbReference>
<protein>
    <recommendedName>
        <fullName evidence="2">CRISPR type III-associated protein domain-containing protein</fullName>
    </recommendedName>
</protein>
<dbReference type="GO" id="GO:0051607">
    <property type="term" value="P:defense response to virus"/>
    <property type="evidence" value="ECO:0007669"/>
    <property type="project" value="UniProtKB-KW"/>
</dbReference>
<dbReference type="EMBL" id="LT859958">
    <property type="protein sequence ID" value="SMX53955.1"/>
    <property type="molecule type" value="Genomic_DNA"/>
</dbReference>
<evidence type="ECO:0000313" key="3">
    <source>
        <dbReference type="EMBL" id="SMX53955.1"/>
    </source>
</evidence>
<gene>
    <name evidence="3" type="ORF">CFX1CAM_0890</name>
</gene>
<keyword evidence="1" id="KW-0051">Antiviral defense</keyword>
<dbReference type="Pfam" id="PF03787">
    <property type="entry name" value="RAMPs"/>
    <property type="match status" value="1"/>
</dbReference>
<organism evidence="3 4">
    <name type="scientific">Candidatus Brevifilum fermentans</name>
    <dbReference type="NCBI Taxonomy" id="1986204"/>
    <lineage>
        <taxon>Bacteria</taxon>
        <taxon>Bacillati</taxon>
        <taxon>Chloroflexota</taxon>
        <taxon>Anaerolineae</taxon>
        <taxon>Anaerolineales</taxon>
        <taxon>Anaerolineaceae</taxon>
        <taxon>Candidatus Brevifilum</taxon>
    </lineage>
</organism>
<feature type="domain" description="CRISPR type III-associated protein" evidence="2">
    <location>
        <begin position="21"/>
        <end position="191"/>
    </location>
</feature>
<keyword evidence="4" id="KW-1185">Reference proteome</keyword>
<evidence type="ECO:0000256" key="1">
    <source>
        <dbReference type="ARBA" id="ARBA00023118"/>
    </source>
</evidence>